<dbReference type="PRINTS" id="PR00727">
    <property type="entry name" value="LEADERPTASE"/>
</dbReference>
<comment type="catalytic activity">
    <reaction evidence="3">
        <text>Cleavage of hydrophobic, N-terminal signal or leader sequences from secreted and periplasmic proteins.</text>
        <dbReference type="EC" id="3.4.21.89"/>
    </reaction>
</comment>
<dbReference type="InterPro" id="IPR019533">
    <property type="entry name" value="Peptidase_S26"/>
</dbReference>
<gene>
    <name evidence="5" type="primary">lepB</name>
    <name evidence="5" type="ORF">ACFSYC_14915</name>
</gene>
<evidence type="ECO:0000313" key="5">
    <source>
        <dbReference type="EMBL" id="MFD2865990.1"/>
    </source>
</evidence>
<reference evidence="6" key="1">
    <citation type="journal article" date="2019" name="Int. J. Syst. Evol. Microbiol.">
        <title>The Global Catalogue of Microorganisms (GCM) 10K type strain sequencing project: providing services to taxonomists for standard genome sequencing and annotation.</title>
        <authorList>
            <consortium name="The Broad Institute Genomics Platform"/>
            <consortium name="The Broad Institute Genome Sequencing Center for Infectious Disease"/>
            <person name="Wu L."/>
            <person name="Ma J."/>
        </authorList>
    </citation>
    <scope>NUCLEOTIDE SEQUENCE [LARGE SCALE GENOMIC DNA]</scope>
    <source>
        <strain evidence="6">KCTC 52232</strain>
    </source>
</reference>
<evidence type="ECO:0000256" key="1">
    <source>
        <dbReference type="ARBA" id="ARBA00009370"/>
    </source>
</evidence>
<comment type="caution">
    <text evidence="5">The sequence shown here is derived from an EMBL/GenBank/DDBJ whole genome shotgun (WGS) entry which is preliminary data.</text>
</comment>
<proteinExistence type="inferred from homology"/>
<dbReference type="EMBL" id="JBHUON010000019">
    <property type="protein sequence ID" value="MFD2865990.1"/>
    <property type="molecule type" value="Genomic_DNA"/>
</dbReference>
<sequence>MKRPLLIVLTAVGTLIIAAAIVYLTRAVEIYTVATNSNEPTLKNGSWVIASRLKNPDRGNFVAFEKDKYFWLFRCLAKGGDMVEIRNATIYVNGKLISEPYTMKDYYITTKEALTITDYLIKNNISAKEYQYNSALMTLSDDQFKDLKKDLKQFSKSKDAIPDENLYPAFKKMKYNEDNLGPIKVPANSFFVLGDNRHNAFDSRYFGFVKGTEIISTVLF</sequence>
<dbReference type="GO" id="GO:0009003">
    <property type="term" value="F:signal peptidase activity"/>
    <property type="evidence" value="ECO:0007669"/>
    <property type="project" value="UniProtKB-EC"/>
</dbReference>
<feature type="domain" description="Peptidase S26" evidence="4">
    <location>
        <begin position="14"/>
        <end position="218"/>
    </location>
</feature>
<dbReference type="Proteomes" id="UP001597601">
    <property type="component" value="Unassembled WGS sequence"/>
</dbReference>
<keyword evidence="3" id="KW-0645">Protease</keyword>
<accession>A0ABW5XQC6</accession>
<protein>
    <recommendedName>
        <fullName evidence="2 3">Signal peptidase I</fullName>
        <ecNumber evidence="3">3.4.21.89</ecNumber>
    </recommendedName>
</protein>
<evidence type="ECO:0000313" key="6">
    <source>
        <dbReference type="Proteomes" id="UP001597601"/>
    </source>
</evidence>
<dbReference type="Pfam" id="PF10502">
    <property type="entry name" value="Peptidase_S26"/>
    <property type="match status" value="1"/>
</dbReference>
<keyword evidence="6" id="KW-1185">Reference proteome</keyword>
<dbReference type="NCBIfam" id="TIGR02227">
    <property type="entry name" value="sigpep_I_bact"/>
    <property type="match status" value="1"/>
</dbReference>
<dbReference type="SUPFAM" id="SSF51306">
    <property type="entry name" value="LexA/Signal peptidase"/>
    <property type="match status" value="1"/>
</dbReference>
<dbReference type="PANTHER" id="PTHR43390:SF1">
    <property type="entry name" value="CHLOROPLAST PROCESSING PEPTIDASE"/>
    <property type="match status" value="1"/>
</dbReference>
<dbReference type="InterPro" id="IPR000223">
    <property type="entry name" value="Pept_S26A_signal_pept_1"/>
</dbReference>
<dbReference type="RefSeq" id="WP_377129233.1">
    <property type="nucleotide sequence ID" value="NZ_JBHUON010000019.1"/>
</dbReference>
<evidence type="ECO:0000259" key="4">
    <source>
        <dbReference type="Pfam" id="PF10502"/>
    </source>
</evidence>
<evidence type="ECO:0000256" key="3">
    <source>
        <dbReference type="RuleBase" id="RU362042"/>
    </source>
</evidence>
<organism evidence="5 6">
    <name type="scientific">Mucilaginibacter antarcticus</name>
    <dbReference type="NCBI Taxonomy" id="1855725"/>
    <lineage>
        <taxon>Bacteria</taxon>
        <taxon>Pseudomonadati</taxon>
        <taxon>Bacteroidota</taxon>
        <taxon>Sphingobacteriia</taxon>
        <taxon>Sphingobacteriales</taxon>
        <taxon>Sphingobacteriaceae</taxon>
        <taxon>Mucilaginibacter</taxon>
    </lineage>
</organism>
<comment type="similarity">
    <text evidence="1 3">Belongs to the peptidase S26 family.</text>
</comment>
<dbReference type="Gene3D" id="2.10.109.10">
    <property type="entry name" value="Umud Fragment, subunit A"/>
    <property type="match status" value="1"/>
</dbReference>
<dbReference type="PANTHER" id="PTHR43390">
    <property type="entry name" value="SIGNAL PEPTIDASE I"/>
    <property type="match status" value="1"/>
</dbReference>
<dbReference type="EC" id="3.4.21.89" evidence="3"/>
<evidence type="ECO:0000256" key="2">
    <source>
        <dbReference type="ARBA" id="ARBA00019232"/>
    </source>
</evidence>
<dbReference type="CDD" id="cd06530">
    <property type="entry name" value="S26_SPase_I"/>
    <property type="match status" value="1"/>
</dbReference>
<name>A0ABW5XQC6_9SPHI</name>
<comment type="subcellular location">
    <subcellularLocation>
        <location evidence="3">Membrane</location>
        <topology evidence="3">Single-pass type II membrane protein</topology>
    </subcellularLocation>
</comment>
<dbReference type="InterPro" id="IPR036286">
    <property type="entry name" value="LexA/Signal_pep-like_sf"/>
</dbReference>
<keyword evidence="3 5" id="KW-0378">Hydrolase</keyword>